<dbReference type="EMBL" id="JAAGRQ010000018">
    <property type="protein sequence ID" value="NDY56376.1"/>
    <property type="molecule type" value="Genomic_DNA"/>
</dbReference>
<dbReference type="RefSeq" id="WP_163301430.1">
    <property type="nucleotide sequence ID" value="NZ_JAAGRQ010000018.1"/>
</dbReference>
<accession>A0A7K3NJI6</accession>
<dbReference type="GO" id="GO:0003677">
    <property type="term" value="F:DNA binding"/>
    <property type="evidence" value="ECO:0007669"/>
    <property type="project" value="InterPro"/>
</dbReference>
<dbReference type="PANTHER" id="PTHR33609">
    <property type="entry name" value="LOW CALCIUM RESPONSE LOCUS PROTEIN S"/>
    <property type="match status" value="1"/>
</dbReference>
<keyword evidence="2" id="KW-1185">Reference proteome</keyword>
<dbReference type="Proteomes" id="UP000469724">
    <property type="component" value="Unassembled WGS sequence"/>
</dbReference>
<dbReference type="GO" id="GO:0004803">
    <property type="term" value="F:transposase activity"/>
    <property type="evidence" value="ECO:0007669"/>
    <property type="project" value="InterPro"/>
</dbReference>
<gene>
    <name evidence="1" type="ORF">G3N56_06415</name>
</gene>
<organism evidence="1 2">
    <name type="scientific">Desulfolutivibrio sulfodismutans</name>
    <dbReference type="NCBI Taxonomy" id="63561"/>
    <lineage>
        <taxon>Bacteria</taxon>
        <taxon>Pseudomonadati</taxon>
        <taxon>Thermodesulfobacteriota</taxon>
        <taxon>Desulfovibrionia</taxon>
        <taxon>Desulfovibrionales</taxon>
        <taxon>Desulfovibrionaceae</taxon>
        <taxon>Desulfolutivibrio</taxon>
    </lineage>
</organism>
<comment type="caution">
    <text evidence="1">The sequence shown here is derived from an EMBL/GenBank/DDBJ whole genome shotgun (WGS) entry which is preliminary data.</text>
</comment>
<dbReference type="InterPro" id="IPR002514">
    <property type="entry name" value="Transposase_8"/>
</dbReference>
<proteinExistence type="predicted"/>
<reference evidence="1 2" key="1">
    <citation type="submission" date="2020-02" db="EMBL/GenBank/DDBJ databases">
        <title>Comparative genomics of sulfur disproportionating microorganisms.</title>
        <authorList>
            <person name="Ward L.M."/>
            <person name="Bertran E."/>
            <person name="Johnston D.T."/>
        </authorList>
    </citation>
    <scope>NUCLEOTIDE SEQUENCE [LARGE SCALE GENOMIC DNA]</scope>
    <source>
        <strain evidence="1 2">DSM 3696</strain>
    </source>
</reference>
<dbReference type="AlphaFoldDB" id="A0A7K3NJI6"/>
<dbReference type="InterPro" id="IPR052546">
    <property type="entry name" value="Transposase_8_domain"/>
</dbReference>
<dbReference type="InterPro" id="IPR009057">
    <property type="entry name" value="Homeodomain-like_sf"/>
</dbReference>
<dbReference type="SUPFAM" id="SSF46689">
    <property type="entry name" value="Homeodomain-like"/>
    <property type="match status" value="1"/>
</dbReference>
<dbReference type="Gene3D" id="1.10.10.60">
    <property type="entry name" value="Homeodomain-like"/>
    <property type="match status" value="1"/>
</dbReference>
<dbReference type="GO" id="GO:0006313">
    <property type="term" value="P:DNA transposition"/>
    <property type="evidence" value="ECO:0007669"/>
    <property type="project" value="InterPro"/>
</dbReference>
<dbReference type="PANTHER" id="PTHR33609:SF1">
    <property type="entry name" value="TRANSPOSASE"/>
    <property type="match status" value="1"/>
</dbReference>
<sequence>MRKSRYSEAQIIEILKQAEAGMTVAALCREHGMSDATFYKWRSKYGGLEVSEAVRLRGLEEENLRLKRLVVELALDNQVLKEVLEKN</sequence>
<evidence type="ECO:0000313" key="1">
    <source>
        <dbReference type="EMBL" id="NDY56376.1"/>
    </source>
</evidence>
<evidence type="ECO:0000313" key="2">
    <source>
        <dbReference type="Proteomes" id="UP000469724"/>
    </source>
</evidence>
<name>A0A7K3NJI6_9BACT</name>
<protein>
    <submittedName>
        <fullName evidence="1">Transposase</fullName>
    </submittedName>
</protein>
<dbReference type="Pfam" id="PF01527">
    <property type="entry name" value="HTH_Tnp_1"/>
    <property type="match status" value="1"/>
</dbReference>
<dbReference type="NCBIfam" id="NF047593">
    <property type="entry name" value="IS66_ISAeme5_TnpA"/>
    <property type="match status" value="1"/>
</dbReference>